<dbReference type="Pfam" id="PF04432">
    <property type="entry name" value="FrhB_FdhB_C"/>
    <property type="match status" value="1"/>
</dbReference>
<dbReference type="InterPro" id="IPR052977">
    <property type="entry name" value="Polyferredoxin-like_ET"/>
</dbReference>
<feature type="domain" description="4Fe-4S ferredoxin-type" evidence="1">
    <location>
        <begin position="1"/>
        <end position="30"/>
    </location>
</feature>
<feature type="domain" description="4Fe-4S ferredoxin-type" evidence="1">
    <location>
        <begin position="35"/>
        <end position="65"/>
    </location>
</feature>
<organism evidence="2">
    <name type="scientific">termite gut metagenome</name>
    <dbReference type="NCBI Taxonomy" id="433724"/>
    <lineage>
        <taxon>unclassified sequences</taxon>
        <taxon>metagenomes</taxon>
        <taxon>organismal metagenomes</taxon>
    </lineage>
</organism>
<dbReference type="InterPro" id="IPR017896">
    <property type="entry name" value="4Fe4S_Fe-S-bd"/>
</dbReference>
<dbReference type="GO" id="GO:0016491">
    <property type="term" value="F:oxidoreductase activity"/>
    <property type="evidence" value="ECO:0007669"/>
    <property type="project" value="UniProtKB-KW"/>
</dbReference>
<dbReference type="AlphaFoldDB" id="A0A5J4R1Z7"/>
<dbReference type="EC" id="1.6.5.11" evidence="2"/>
<evidence type="ECO:0000313" key="2">
    <source>
        <dbReference type="EMBL" id="KAA6327270.1"/>
    </source>
</evidence>
<evidence type="ECO:0000259" key="1">
    <source>
        <dbReference type="PROSITE" id="PS51379"/>
    </source>
</evidence>
<dbReference type="Gene3D" id="3.30.70.20">
    <property type="match status" value="1"/>
</dbReference>
<dbReference type="EMBL" id="SNRY01002021">
    <property type="protein sequence ID" value="KAA6327270.1"/>
    <property type="molecule type" value="Genomic_DNA"/>
</dbReference>
<dbReference type="SUPFAM" id="SSF54862">
    <property type="entry name" value="4Fe-4S ferredoxins"/>
    <property type="match status" value="1"/>
</dbReference>
<name>A0A5J4R1Z7_9ZZZZ</name>
<dbReference type="Pfam" id="PF12838">
    <property type="entry name" value="Fer4_7"/>
    <property type="match status" value="1"/>
</dbReference>
<dbReference type="InterPro" id="IPR007525">
    <property type="entry name" value="FrhB_FdhB_C"/>
</dbReference>
<protein>
    <submittedName>
        <fullName evidence="2">NAD(P)H-quinone oxidoreductase subunit I</fullName>
        <ecNumber evidence="2">1.6.5.11</ecNumber>
    </submittedName>
</protein>
<accession>A0A5J4R1Z7</accession>
<dbReference type="PROSITE" id="PS51379">
    <property type="entry name" value="4FE4S_FER_2"/>
    <property type="match status" value="2"/>
</dbReference>
<gene>
    <name evidence="2" type="ORF">EZS27_023730</name>
</gene>
<dbReference type="PANTHER" id="PTHR43193:SF2">
    <property type="entry name" value="POLYFERREDOXIN PROTEIN FWDF"/>
    <property type="match status" value="1"/>
</dbReference>
<sequence length="290" mass="33570">MIKVLHKQDCCGCTACASICKQQAITMQTDERGFLYPQINVAKCMDCGLCEKVCIFQKGYSTNDTQPPIAYAVRHKNEEELKSSRSGGMFVALADFILSENGIVYGAGYTDHFRVVHKRATDKEGYREFKGSKYVQSDLNSTFLQVKHDLKEKKKVLFTGTPCQTAGLNAYLMNIDKSNLYVCDLVCHGTPSPYIWRDYLNYVEEKVNDKIIMVDFRDKEKGWSSHFESFVFRNNKKLFTRTYTELFYKHIILRPSCEICRYTNIYRPSDITIADFWGWEKTIPHQFTSI</sequence>
<dbReference type="PANTHER" id="PTHR43193">
    <property type="match status" value="1"/>
</dbReference>
<reference evidence="2" key="1">
    <citation type="submission" date="2019-03" db="EMBL/GenBank/DDBJ databases">
        <title>Single cell metagenomics reveals metabolic interactions within the superorganism composed of flagellate Streblomastix strix and complex community of Bacteroidetes bacteria on its surface.</title>
        <authorList>
            <person name="Treitli S.C."/>
            <person name="Kolisko M."/>
            <person name="Husnik F."/>
            <person name="Keeling P."/>
            <person name="Hampl V."/>
        </authorList>
    </citation>
    <scope>NUCLEOTIDE SEQUENCE</scope>
    <source>
        <strain evidence="2">STM</strain>
    </source>
</reference>
<proteinExistence type="predicted"/>
<comment type="caution">
    <text evidence="2">The sequence shown here is derived from an EMBL/GenBank/DDBJ whole genome shotgun (WGS) entry which is preliminary data.</text>
</comment>
<keyword evidence="2" id="KW-0560">Oxidoreductase</keyword>